<organism evidence="4 5">
    <name type="scientific">Coniochaeta hoffmannii</name>
    <dbReference type="NCBI Taxonomy" id="91930"/>
    <lineage>
        <taxon>Eukaryota</taxon>
        <taxon>Fungi</taxon>
        <taxon>Dikarya</taxon>
        <taxon>Ascomycota</taxon>
        <taxon>Pezizomycotina</taxon>
        <taxon>Sordariomycetes</taxon>
        <taxon>Sordariomycetidae</taxon>
        <taxon>Coniochaetales</taxon>
        <taxon>Coniochaetaceae</taxon>
        <taxon>Coniochaeta</taxon>
    </lineage>
</organism>
<dbReference type="PROSITE" id="PS50948">
    <property type="entry name" value="PAN"/>
    <property type="match status" value="1"/>
</dbReference>
<gene>
    <name evidence="4" type="ORF">NKR19_g1448</name>
</gene>
<dbReference type="Pfam" id="PF00024">
    <property type="entry name" value="PAN_1"/>
    <property type="match status" value="1"/>
</dbReference>
<proteinExistence type="predicted"/>
<keyword evidence="2" id="KW-0472">Membrane</keyword>
<feature type="compositionally biased region" description="Polar residues" evidence="1">
    <location>
        <begin position="452"/>
        <end position="463"/>
    </location>
</feature>
<feature type="region of interest" description="Disordered" evidence="1">
    <location>
        <begin position="402"/>
        <end position="423"/>
    </location>
</feature>
<evidence type="ECO:0000256" key="1">
    <source>
        <dbReference type="SAM" id="MobiDB-lite"/>
    </source>
</evidence>
<reference evidence="4" key="1">
    <citation type="submission" date="2022-07" db="EMBL/GenBank/DDBJ databases">
        <title>Fungi with potential for degradation of polypropylene.</title>
        <authorList>
            <person name="Gostincar C."/>
        </authorList>
    </citation>
    <scope>NUCLEOTIDE SEQUENCE</scope>
    <source>
        <strain evidence="4">EXF-13287</strain>
    </source>
</reference>
<keyword evidence="2" id="KW-0812">Transmembrane</keyword>
<keyword evidence="2" id="KW-1133">Transmembrane helix</keyword>
<sequence>MARLPVIEARDNAPCPKANGTTIGTDQAFILLCGSNVVGDVIDSPDADDFGACVDLCASHHPKCEAVSFNKRKCELRANLKPERTHPSRFTDAAVGQFPGASSNCAALGGSQVVQPNSMSFGTFCNFIINGKDMAQNFAATFQDCMGQCAGTTGCNAVSYDSSMSQGFKNCYMKTGASASDNIADQGIDTAVVQNNAAVVDPAPAPVSSAAPAPLPATTTVVQPTTVIPDPVTVSAAPVSAAPATTLVPLSQEPAPAPAPAPTTTGGAVFFTPPGVGGGATTTAPAPAPVSVATETVISIITSVSVSDAVSVTQLITVPVTTEITATGSLPSPAADVTSAASPSASDASAAQLGGDASQADASSSSSSSSRAWIAAPVVGSIAALVVVVVVFVMLGRRRMARGNSRPGTARTHTSMDSGESGGGLFTTWLPGSPRFRNRILGAAGAAPSGMGNFSSVTGNTAQGPPPGGMRESGRSSIFGGGLMGAGAKGERLEDVEEGTDAFGNRVKKEGEGPTPVYEVKNGRMELRESLSGMNGLSQNRWSER</sequence>
<evidence type="ECO:0000259" key="3">
    <source>
        <dbReference type="PROSITE" id="PS50948"/>
    </source>
</evidence>
<feature type="compositionally biased region" description="Gly residues" evidence="1">
    <location>
        <begin position="479"/>
        <end position="488"/>
    </location>
</feature>
<feature type="compositionally biased region" description="Low complexity" evidence="1">
    <location>
        <begin position="262"/>
        <end position="274"/>
    </location>
</feature>
<feature type="region of interest" description="Disordered" evidence="1">
    <location>
        <begin position="452"/>
        <end position="518"/>
    </location>
</feature>
<feature type="compositionally biased region" description="Low complexity" evidence="1">
    <location>
        <begin position="331"/>
        <end position="366"/>
    </location>
</feature>
<feature type="region of interest" description="Disordered" evidence="1">
    <location>
        <begin position="327"/>
        <end position="366"/>
    </location>
</feature>
<keyword evidence="5" id="KW-1185">Reference proteome</keyword>
<dbReference type="Gene3D" id="3.50.4.10">
    <property type="entry name" value="Hepatocyte Growth Factor"/>
    <property type="match status" value="1"/>
</dbReference>
<feature type="region of interest" description="Disordered" evidence="1">
    <location>
        <begin position="251"/>
        <end position="274"/>
    </location>
</feature>
<dbReference type="AlphaFoldDB" id="A0AA38W023"/>
<comment type="caution">
    <text evidence="4">The sequence shown here is derived from an EMBL/GenBank/DDBJ whole genome shotgun (WGS) entry which is preliminary data.</text>
</comment>
<evidence type="ECO:0000313" key="4">
    <source>
        <dbReference type="EMBL" id="KAJ9162290.1"/>
    </source>
</evidence>
<dbReference type="Proteomes" id="UP001174691">
    <property type="component" value="Unassembled WGS sequence"/>
</dbReference>
<protein>
    <recommendedName>
        <fullName evidence="3">Apple domain-containing protein</fullName>
    </recommendedName>
</protein>
<feature type="domain" description="Apple" evidence="3">
    <location>
        <begin position="105"/>
        <end position="197"/>
    </location>
</feature>
<feature type="transmembrane region" description="Helical" evidence="2">
    <location>
        <begin position="372"/>
        <end position="396"/>
    </location>
</feature>
<accession>A0AA38W023</accession>
<name>A0AA38W023_9PEZI</name>
<dbReference type="Pfam" id="PF14295">
    <property type="entry name" value="PAN_4"/>
    <property type="match status" value="1"/>
</dbReference>
<evidence type="ECO:0000256" key="2">
    <source>
        <dbReference type="SAM" id="Phobius"/>
    </source>
</evidence>
<dbReference type="InterPro" id="IPR003609">
    <property type="entry name" value="Pan_app"/>
</dbReference>
<evidence type="ECO:0000313" key="5">
    <source>
        <dbReference type="Proteomes" id="UP001174691"/>
    </source>
</evidence>
<dbReference type="EMBL" id="JANBVN010000013">
    <property type="protein sequence ID" value="KAJ9162290.1"/>
    <property type="molecule type" value="Genomic_DNA"/>
</dbReference>